<dbReference type="OrthoDB" id="498216at2759"/>
<dbReference type="InterPro" id="IPR038765">
    <property type="entry name" value="Papain-like_cys_pep_sf"/>
</dbReference>
<dbReference type="EMBL" id="CP000581">
    <property type="protein sequence ID" value="ABO94082.1"/>
    <property type="molecule type" value="Genomic_DNA"/>
</dbReference>
<feature type="domain" description="OTU" evidence="2">
    <location>
        <begin position="10"/>
        <end position="133"/>
    </location>
</feature>
<evidence type="ECO:0000256" key="1">
    <source>
        <dbReference type="ARBA" id="ARBA00010407"/>
    </source>
</evidence>
<dbReference type="eggNOG" id="KOG2605">
    <property type="taxonomic scope" value="Eukaryota"/>
</dbReference>
<evidence type="ECO:0000259" key="2">
    <source>
        <dbReference type="PROSITE" id="PS50802"/>
    </source>
</evidence>
<dbReference type="GO" id="GO:0004843">
    <property type="term" value="F:cysteine-type deubiquitinase activity"/>
    <property type="evidence" value="ECO:0007669"/>
    <property type="project" value="TreeGrafter"/>
</dbReference>
<dbReference type="InterPro" id="IPR003323">
    <property type="entry name" value="OTU_dom"/>
</dbReference>
<reference evidence="3 4" key="1">
    <citation type="journal article" date="2007" name="Proc. Natl. Acad. Sci. U.S.A.">
        <title>The tiny eukaryote Ostreococcus provides genomic insights into the paradox of plankton speciation.</title>
        <authorList>
            <person name="Palenik B."/>
            <person name="Grimwood J."/>
            <person name="Aerts A."/>
            <person name="Rouze P."/>
            <person name="Salamov A."/>
            <person name="Putnam N."/>
            <person name="Dupont C."/>
            <person name="Jorgensen R."/>
            <person name="Derelle E."/>
            <person name="Rombauts S."/>
            <person name="Zhou K."/>
            <person name="Otillar R."/>
            <person name="Merchant S.S."/>
            <person name="Podell S."/>
            <person name="Gaasterland T."/>
            <person name="Napoli C."/>
            <person name="Gendler K."/>
            <person name="Manuell A."/>
            <person name="Tai V."/>
            <person name="Vallon O."/>
            <person name="Piganeau G."/>
            <person name="Jancek S."/>
            <person name="Heijde M."/>
            <person name="Jabbari K."/>
            <person name="Bowler C."/>
            <person name="Lohr M."/>
            <person name="Robbens S."/>
            <person name="Werner G."/>
            <person name="Dubchak I."/>
            <person name="Pazour G.J."/>
            <person name="Ren Q."/>
            <person name="Paulsen I."/>
            <person name="Delwiche C."/>
            <person name="Schmutz J."/>
            <person name="Rokhsar D."/>
            <person name="Van de Peer Y."/>
            <person name="Moreau H."/>
            <person name="Grigoriev I.V."/>
        </authorList>
    </citation>
    <scope>NUCLEOTIDE SEQUENCE [LARGE SCALE GENOMIC DNA]</scope>
    <source>
        <strain evidence="3 4">CCE9901</strain>
    </source>
</reference>
<dbReference type="HOGENOM" id="CLU_044001_2_2_1"/>
<gene>
    <name evidence="3" type="ORF">OSTLU_7447</name>
</gene>
<dbReference type="PROSITE" id="PS50802">
    <property type="entry name" value="OTU"/>
    <property type="match status" value="1"/>
</dbReference>
<keyword evidence="4" id="KW-1185">Reference proteome</keyword>
<evidence type="ECO:0000313" key="3">
    <source>
        <dbReference type="EMBL" id="ABO94082.1"/>
    </source>
</evidence>
<dbReference type="STRING" id="436017.A4RQT5"/>
<dbReference type="CDD" id="cd22751">
    <property type="entry name" value="OTU_plant_OTU9-like"/>
    <property type="match status" value="1"/>
</dbReference>
<dbReference type="KEGG" id="olu:OSTLU_7447"/>
<protein>
    <recommendedName>
        <fullName evidence="2">OTU domain-containing protein</fullName>
    </recommendedName>
</protein>
<sequence>LDARLGRLGMTRVPMVGDGNCQFRALAANALRDQERHAEIRELATTRVEERREDFEIYFDGPRALDKWLREMKRDRTWGDELTLRAACDALGQKIHCVQSTQSNWYLLYEPEELKSKRMCFISYVSPVHYDAI</sequence>
<dbReference type="PANTHER" id="PTHR12419:SF11">
    <property type="entry name" value="OTU DOMAIN-CONTAINING PROTEIN DDB_G0284757"/>
    <property type="match status" value="1"/>
</dbReference>
<dbReference type="SUPFAM" id="SSF54001">
    <property type="entry name" value="Cysteine proteinases"/>
    <property type="match status" value="1"/>
</dbReference>
<dbReference type="RefSeq" id="XP_001415790.1">
    <property type="nucleotide sequence ID" value="XM_001415753.1"/>
</dbReference>
<dbReference type="Gene3D" id="3.90.70.80">
    <property type="match status" value="1"/>
</dbReference>
<feature type="non-terminal residue" evidence="3">
    <location>
        <position position="133"/>
    </location>
</feature>
<feature type="non-terminal residue" evidence="3">
    <location>
        <position position="1"/>
    </location>
</feature>
<organism evidence="3 4">
    <name type="scientific">Ostreococcus lucimarinus (strain CCE9901)</name>
    <dbReference type="NCBI Taxonomy" id="436017"/>
    <lineage>
        <taxon>Eukaryota</taxon>
        <taxon>Viridiplantae</taxon>
        <taxon>Chlorophyta</taxon>
        <taxon>Mamiellophyceae</taxon>
        <taxon>Mamiellales</taxon>
        <taxon>Bathycoccaceae</taxon>
        <taxon>Ostreococcus</taxon>
    </lineage>
</organism>
<evidence type="ECO:0000313" key="4">
    <source>
        <dbReference type="Proteomes" id="UP000001568"/>
    </source>
</evidence>
<dbReference type="AlphaFoldDB" id="A4RQT5"/>
<name>A4RQT5_OSTLU</name>
<dbReference type="GeneID" id="4999779"/>
<dbReference type="InterPro" id="IPR050704">
    <property type="entry name" value="Peptidase_C85-like"/>
</dbReference>
<dbReference type="Pfam" id="PF02338">
    <property type="entry name" value="OTU"/>
    <property type="match status" value="1"/>
</dbReference>
<comment type="similarity">
    <text evidence="1">Belongs to the peptidase C85 family.</text>
</comment>
<accession>A4RQT5</accession>
<proteinExistence type="inferred from homology"/>
<dbReference type="Proteomes" id="UP000001568">
    <property type="component" value="Chromosome 1"/>
</dbReference>
<dbReference type="GO" id="GO:0016579">
    <property type="term" value="P:protein deubiquitination"/>
    <property type="evidence" value="ECO:0007669"/>
    <property type="project" value="TreeGrafter"/>
</dbReference>
<dbReference type="PANTHER" id="PTHR12419">
    <property type="entry name" value="OTU DOMAIN CONTAINING PROTEIN"/>
    <property type="match status" value="1"/>
</dbReference>